<reference evidence="1" key="1">
    <citation type="submission" date="2014-09" db="EMBL/GenBank/DDBJ databases">
        <authorList>
            <person name="Magalhaes I.L.F."/>
            <person name="Oliveira U."/>
            <person name="Santos F.R."/>
            <person name="Vidigal T.H.D.A."/>
            <person name="Brescovit A.D."/>
            <person name="Santos A.J."/>
        </authorList>
    </citation>
    <scope>NUCLEOTIDE SEQUENCE</scope>
    <source>
        <tissue evidence="1">Shoot tissue taken approximately 20 cm above the soil surface</tissue>
    </source>
</reference>
<protein>
    <submittedName>
        <fullName evidence="1">Uncharacterized protein</fullName>
    </submittedName>
</protein>
<proteinExistence type="predicted"/>
<organism evidence="1">
    <name type="scientific">Arundo donax</name>
    <name type="common">Giant reed</name>
    <name type="synonym">Donax arundinaceus</name>
    <dbReference type="NCBI Taxonomy" id="35708"/>
    <lineage>
        <taxon>Eukaryota</taxon>
        <taxon>Viridiplantae</taxon>
        <taxon>Streptophyta</taxon>
        <taxon>Embryophyta</taxon>
        <taxon>Tracheophyta</taxon>
        <taxon>Spermatophyta</taxon>
        <taxon>Magnoliopsida</taxon>
        <taxon>Liliopsida</taxon>
        <taxon>Poales</taxon>
        <taxon>Poaceae</taxon>
        <taxon>PACMAD clade</taxon>
        <taxon>Arundinoideae</taxon>
        <taxon>Arundineae</taxon>
        <taxon>Arundo</taxon>
    </lineage>
</organism>
<accession>A0A0A9AJX3</accession>
<dbReference type="AlphaFoldDB" id="A0A0A9AJX3"/>
<reference evidence="1" key="2">
    <citation type="journal article" date="2015" name="Data Brief">
        <title>Shoot transcriptome of the giant reed, Arundo donax.</title>
        <authorList>
            <person name="Barrero R.A."/>
            <person name="Guerrero F.D."/>
            <person name="Moolhuijzen P."/>
            <person name="Goolsby J.A."/>
            <person name="Tidwell J."/>
            <person name="Bellgard S.E."/>
            <person name="Bellgard M.I."/>
        </authorList>
    </citation>
    <scope>NUCLEOTIDE SEQUENCE</scope>
    <source>
        <tissue evidence="1">Shoot tissue taken approximately 20 cm above the soil surface</tissue>
    </source>
</reference>
<evidence type="ECO:0000313" key="1">
    <source>
        <dbReference type="EMBL" id="JAD49240.1"/>
    </source>
</evidence>
<dbReference type="EMBL" id="GBRH01248655">
    <property type="protein sequence ID" value="JAD49240.1"/>
    <property type="molecule type" value="Transcribed_RNA"/>
</dbReference>
<sequence length="19" mass="2033">MTSSNTGSLFASMYAQSIH</sequence>
<name>A0A0A9AJX3_ARUDO</name>